<dbReference type="InterPro" id="IPR003594">
    <property type="entry name" value="HATPase_dom"/>
</dbReference>
<evidence type="ECO:0000256" key="4">
    <source>
        <dbReference type="ARBA" id="ARBA00022741"/>
    </source>
</evidence>
<dbReference type="EMBL" id="BAAALG010000001">
    <property type="protein sequence ID" value="GAA1090982.1"/>
    <property type="molecule type" value="Genomic_DNA"/>
</dbReference>
<dbReference type="SUPFAM" id="SSF55874">
    <property type="entry name" value="ATPase domain of HSP90 chaperone/DNA topoisomerase II/histidine kinase"/>
    <property type="match status" value="1"/>
</dbReference>
<dbReference type="Gene3D" id="3.30.565.10">
    <property type="entry name" value="Histidine kinase-like ATPase, C-terminal domain"/>
    <property type="match status" value="1"/>
</dbReference>
<feature type="transmembrane region" description="Helical" evidence="8">
    <location>
        <begin position="202"/>
        <end position="223"/>
    </location>
</feature>
<evidence type="ECO:0000256" key="1">
    <source>
        <dbReference type="ARBA" id="ARBA00000085"/>
    </source>
</evidence>
<keyword evidence="8" id="KW-1133">Transmembrane helix</keyword>
<evidence type="ECO:0000313" key="11">
    <source>
        <dbReference type="Proteomes" id="UP001501581"/>
    </source>
</evidence>
<evidence type="ECO:0000256" key="6">
    <source>
        <dbReference type="ARBA" id="ARBA00022840"/>
    </source>
</evidence>
<comment type="catalytic activity">
    <reaction evidence="1">
        <text>ATP + protein L-histidine = ADP + protein N-phospho-L-histidine.</text>
        <dbReference type="EC" id="2.7.13.3"/>
    </reaction>
</comment>
<evidence type="ECO:0000313" key="10">
    <source>
        <dbReference type="EMBL" id="GAA1090982.1"/>
    </source>
</evidence>
<proteinExistence type="predicted"/>
<evidence type="ECO:0000256" key="5">
    <source>
        <dbReference type="ARBA" id="ARBA00022777"/>
    </source>
</evidence>
<dbReference type="InterPro" id="IPR050980">
    <property type="entry name" value="2C_sensor_his_kinase"/>
</dbReference>
<evidence type="ECO:0000256" key="3">
    <source>
        <dbReference type="ARBA" id="ARBA00022679"/>
    </source>
</evidence>
<dbReference type="PANTHER" id="PTHR44936">
    <property type="entry name" value="SENSOR PROTEIN CREC"/>
    <property type="match status" value="1"/>
</dbReference>
<feature type="transmembrane region" description="Helical" evidence="8">
    <location>
        <begin position="53"/>
        <end position="70"/>
    </location>
</feature>
<dbReference type="PRINTS" id="PR00344">
    <property type="entry name" value="BCTRLSENSOR"/>
</dbReference>
<dbReference type="PANTHER" id="PTHR44936:SF10">
    <property type="entry name" value="SENSOR PROTEIN RSTB"/>
    <property type="match status" value="1"/>
</dbReference>
<dbReference type="Proteomes" id="UP001501581">
    <property type="component" value="Unassembled WGS sequence"/>
</dbReference>
<dbReference type="PROSITE" id="PS50109">
    <property type="entry name" value="HIS_KIN"/>
    <property type="match status" value="1"/>
</dbReference>
<protein>
    <recommendedName>
        <fullName evidence="2">histidine kinase</fullName>
        <ecNumber evidence="2">2.7.13.3</ecNumber>
    </recommendedName>
</protein>
<feature type="domain" description="Histidine kinase" evidence="9">
    <location>
        <begin position="253"/>
        <end position="453"/>
    </location>
</feature>
<dbReference type="InterPro" id="IPR036890">
    <property type="entry name" value="HATPase_C_sf"/>
</dbReference>
<evidence type="ECO:0000259" key="9">
    <source>
        <dbReference type="PROSITE" id="PS50109"/>
    </source>
</evidence>
<organism evidence="10 11">
    <name type="scientific">Nocardioides dubius</name>
    <dbReference type="NCBI Taxonomy" id="317019"/>
    <lineage>
        <taxon>Bacteria</taxon>
        <taxon>Bacillati</taxon>
        <taxon>Actinomycetota</taxon>
        <taxon>Actinomycetes</taxon>
        <taxon>Propionibacteriales</taxon>
        <taxon>Nocardioidaceae</taxon>
        <taxon>Nocardioides</taxon>
    </lineage>
</organism>
<feature type="transmembrane region" description="Helical" evidence="8">
    <location>
        <begin position="174"/>
        <end position="190"/>
    </location>
</feature>
<evidence type="ECO:0000256" key="2">
    <source>
        <dbReference type="ARBA" id="ARBA00012438"/>
    </source>
</evidence>
<evidence type="ECO:0000256" key="7">
    <source>
        <dbReference type="ARBA" id="ARBA00023012"/>
    </source>
</evidence>
<dbReference type="Pfam" id="PF02518">
    <property type="entry name" value="HATPase_c"/>
    <property type="match status" value="1"/>
</dbReference>
<feature type="transmembrane region" description="Helical" evidence="8">
    <location>
        <begin position="27"/>
        <end position="46"/>
    </location>
</feature>
<keyword evidence="8" id="KW-0812">Transmembrane</keyword>
<reference evidence="10 11" key="1">
    <citation type="journal article" date="2019" name="Int. J. Syst. Evol. Microbiol.">
        <title>The Global Catalogue of Microorganisms (GCM) 10K type strain sequencing project: providing services to taxonomists for standard genome sequencing and annotation.</title>
        <authorList>
            <consortium name="The Broad Institute Genomics Platform"/>
            <consortium name="The Broad Institute Genome Sequencing Center for Infectious Disease"/>
            <person name="Wu L."/>
            <person name="Ma J."/>
        </authorList>
    </citation>
    <scope>NUCLEOTIDE SEQUENCE [LARGE SCALE GENOMIC DNA]</scope>
    <source>
        <strain evidence="10 11">JCM 13008</strain>
    </source>
</reference>
<sequence>MVATTLLVLQQTGQADALALIAQATQLCFALVLVTGAVLLLCRWYLLDQPASGWIASAMIVLAIYLRPELYLTSELRSTEVLVVPTDVLCMLTVAWMSRCSVKQQVPAGWRHPVLLGLLGGFALTFLRSAWLALDLDAYQQAITLLVSLAFPVAVFVCARWVLASSAFPDQYRWHLVVPLALGIGFYHFVPTSTDPLSFASLLVTTVCAGTAISTLTTSIALVQDAFATQSRRLAQLSDRAALAEVIVHDDAERLHECRAALAGISSASQLLIANPDALGADQSQRLQELLNSELARLQSLLDPRIAPGAEPSVQSIELDEVVEPLVLAALSRGVDVEYRPTRTEVQVQPEALVSAVLALVGNAERHAPGARLSVWTTIDSEHVALHISDDGPGIPASLEDTLFTRGERGDQSPGEGLGLYAARREIRRSGGDLRLEQSHLGARFAVILPRVA</sequence>
<keyword evidence="5" id="KW-0418">Kinase</keyword>
<feature type="transmembrane region" description="Helical" evidence="8">
    <location>
        <begin position="114"/>
        <end position="133"/>
    </location>
</feature>
<name>A0ABN1TJU2_9ACTN</name>
<keyword evidence="6" id="KW-0067">ATP-binding</keyword>
<keyword evidence="8" id="KW-0472">Membrane</keyword>
<evidence type="ECO:0000256" key="8">
    <source>
        <dbReference type="SAM" id="Phobius"/>
    </source>
</evidence>
<feature type="transmembrane region" description="Helical" evidence="8">
    <location>
        <begin position="82"/>
        <end position="102"/>
    </location>
</feature>
<keyword evidence="7" id="KW-0902">Two-component regulatory system</keyword>
<keyword evidence="11" id="KW-1185">Reference proteome</keyword>
<dbReference type="InterPro" id="IPR004358">
    <property type="entry name" value="Sig_transdc_His_kin-like_C"/>
</dbReference>
<comment type="caution">
    <text evidence="10">The sequence shown here is derived from an EMBL/GenBank/DDBJ whole genome shotgun (WGS) entry which is preliminary data.</text>
</comment>
<dbReference type="EC" id="2.7.13.3" evidence="2"/>
<dbReference type="InterPro" id="IPR005467">
    <property type="entry name" value="His_kinase_dom"/>
</dbReference>
<feature type="transmembrane region" description="Helical" evidence="8">
    <location>
        <begin position="139"/>
        <end position="162"/>
    </location>
</feature>
<keyword evidence="3" id="KW-0808">Transferase</keyword>
<keyword evidence="4" id="KW-0547">Nucleotide-binding</keyword>
<accession>A0ABN1TJU2</accession>
<dbReference type="CDD" id="cd00075">
    <property type="entry name" value="HATPase"/>
    <property type="match status" value="1"/>
</dbReference>
<gene>
    <name evidence="10" type="ORF">GCM10009668_02110</name>
</gene>
<dbReference type="SMART" id="SM00387">
    <property type="entry name" value="HATPase_c"/>
    <property type="match status" value="1"/>
</dbReference>